<sequence>MPSKNIFFAFSDFARHPQFFSIKEKKMFLLVSALNASGRRRGFASGSGAAEFPPLPPRPRGRPKFFRRQLCFK</sequence>
<reference evidence="2 3" key="1">
    <citation type="journal article" date="2016" name="Nat. Commun.">
        <title>Thousands of microbial genomes shed light on interconnected biogeochemical processes in an aquifer system.</title>
        <authorList>
            <person name="Anantharaman K."/>
            <person name="Brown C.T."/>
            <person name="Hug L.A."/>
            <person name="Sharon I."/>
            <person name="Castelle C.J."/>
            <person name="Probst A.J."/>
            <person name="Thomas B.C."/>
            <person name="Singh A."/>
            <person name="Wilkins M.J."/>
            <person name="Karaoz U."/>
            <person name="Brodie E.L."/>
            <person name="Williams K.H."/>
            <person name="Hubbard S.S."/>
            <person name="Banfield J.F."/>
        </authorList>
    </citation>
    <scope>NUCLEOTIDE SEQUENCE [LARGE SCALE GENOMIC DNA]</scope>
</reference>
<evidence type="ECO:0000313" key="3">
    <source>
        <dbReference type="Proteomes" id="UP000179052"/>
    </source>
</evidence>
<accession>A0A1G2LG41</accession>
<dbReference type="AlphaFoldDB" id="A0A1G2LG41"/>
<organism evidence="2 3">
    <name type="scientific">Candidatus Sungbacteria bacterium RIFCSPLOWO2_02_FULL_48_13b</name>
    <dbReference type="NCBI Taxonomy" id="1802283"/>
    <lineage>
        <taxon>Bacteria</taxon>
        <taxon>Candidatus Sungiibacteriota</taxon>
    </lineage>
</organism>
<comment type="caution">
    <text evidence="2">The sequence shown here is derived from an EMBL/GenBank/DDBJ whole genome shotgun (WGS) entry which is preliminary data.</text>
</comment>
<name>A0A1G2LG41_9BACT</name>
<dbReference type="EMBL" id="MHQV01000025">
    <property type="protein sequence ID" value="OHA10576.1"/>
    <property type="molecule type" value="Genomic_DNA"/>
</dbReference>
<feature type="region of interest" description="Disordered" evidence="1">
    <location>
        <begin position="42"/>
        <end position="63"/>
    </location>
</feature>
<protein>
    <submittedName>
        <fullName evidence="2">Uncharacterized protein</fullName>
    </submittedName>
</protein>
<feature type="compositionally biased region" description="Low complexity" evidence="1">
    <location>
        <begin position="43"/>
        <end position="52"/>
    </location>
</feature>
<dbReference type="Proteomes" id="UP000179052">
    <property type="component" value="Unassembled WGS sequence"/>
</dbReference>
<gene>
    <name evidence="2" type="ORF">A3H71_01670</name>
</gene>
<proteinExistence type="predicted"/>
<evidence type="ECO:0000256" key="1">
    <source>
        <dbReference type="SAM" id="MobiDB-lite"/>
    </source>
</evidence>
<evidence type="ECO:0000313" key="2">
    <source>
        <dbReference type="EMBL" id="OHA10576.1"/>
    </source>
</evidence>